<feature type="domain" description="4Fe-4S ferredoxin-type" evidence="1">
    <location>
        <begin position="618"/>
        <end position="647"/>
    </location>
</feature>
<dbReference type="InterPro" id="IPR028261">
    <property type="entry name" value="DPD_II"/>
</dbReference>
<dbReference type="InterPro" id="IPR036188">
    <property type="entry name" value="FAD/NAD-bd_sf"/>
</dbReference>
<gene>
    <name evidence="2" type="ORF">MNBD_ALPHA08-2354</name>
</gene>
<dbReference type="Pfam" id="PF14691">
    <property type="entry name" value="Fer4_20"/>
    <property type="match status" value="1"/>
</dbReference>
<dbReference type="PANTHER" id="PTHR43100">
    <property type="entry name" value="GLUTAMATE SYNTHASE [NADPH] SMALL CHAIN"/>
    <property type="match status" value="1"/>
</dbReference>
<evidence type="ECO:0000259" key="1">
    <source>
        <dbReference type="PROSITE" id="PS51379"/>
    </source>
</evidence>
<dbReference type="PROSITE" id="PS51379">
    <property type="entry name" value="4FE4S_FER_2"/>
    <property type="match status" value="1"/>
</dbReference>
<dbReference type="PRINTS" id="PR00419">
    <property type="entry name" value="ADXRDTASE"/>
</dbReference>
<sequence length="648" mass="70385">MSESIDIKHTVLTFEKGARPEDWDLEEKIFQGDTSHKCPTYVHKTPPCQGSCPSGHEIRGWLAIARGMDKPPVEGMSWQEYAFQRMVAANPFPATMGRVCPAPCEDGCNRNEVDDYVGINAVEQYVGDVANDSGFKLPDAGADTGKKIAVIGGGPAGLAAAYFLRLAGHGVTIFESASELGGMMRYGIPGYRTPREMLDTEIGRVVDMGCEVKLNTKVGDDIKITDLEAGYDAIFWAIGAQNGRGLPIDGWEGTDNCINGVDFLDAFNKGQLTDTVLNVVVIGGGDTSIDVASVARRIGHIEKKADKEHPEGTVVDFTAHDVAGSLGRQGIKATLTSLFPIDEMTAAEHEREDALREGVDIQGSVMPLEVIKGDDGRAVGLKVCDCTMDGMKPVPTEGTERVIDADLIISAIGQFGDFTGFEDLDNGRGFVDTDATYSVKGMEKHFAGGDIIRPHLLTTAIGHGRIAAETIGQFLAGDEPAKRPKVDVHHFNLLEELHQRGKDPEHYDHTPVRGTDDAEYAVHNYEDRSSAQIIPHSELFKGHFKYIGRAKRDEVHIEGDNVLGNFEERIVALSEEQAQLEGERCMSCGMCFECDNCIIFCPQDAVFKVKKAAATVGRYVDTDYTKCIGCHICADVCPTGYIKMGLGE</sequence>
<dbReference type="SUPFAM" id="SSF51971">
    <property type="entry name" value="Nucleotide-binding domain"/>
    <property type="match status" value="1"/>
</dbReference>
<proteinExistence type="predicted"/>
<protein>
    <submittedName>
        <fullName evidence="2">Protein similar to glutamate synthase [NADPH] small chain, clustered with sulfite reductase</fullName>
    </submittedName>
</protein>
<dbReference type="GO" id="GO:0051536">
    <property type="term" value="F:iron-sulfur cluster binding"/>
    <property type="evidence" value="ECO:0007669"/>
    <property type="project" value="InterPro"/>
</dbReference>
<dbReference type="Pfam" id="PF12838">
    <property type="entry name" value="Fer4_7"/>
    <property type="match status" value="1"/>
</dbReference>
<dbReference type="AlphaFoldDB" id="A0A3B0SK78"/>
<dbReference type="Pfam" id="PF07992">
    <property type="entry name" value="Pyr_redox_2"/>
    <property type="match status" value="1"/>
</dbReference>
<dbReference type="InterPro" id="IPR009051">
    <property type="entry name" value="Helical_ferredxn"/>
</dbReference>
<dbReference type="PANTHER" id="PTHR43100:SF1">
    <property type="entry name" value="GLUTAMATE SYNTHASE [NADPH] SMALL CHAIN"/>
    <property type="match status" value="1"/>
</dbReference>
<dbReference type="PROSITE" id="PS00198">
    <property type="entry name" value="4FE4S_FER_1"/>
    <property type="match status" value="1"/>
</dbReference>
<name>A0A3B0SK78_9ZZZZ</name>
<organism evidence="2">
    <name type="scientific">hydrothermal vent metagenome</name>
    <dbReference type="NCBI Taxonomy" id="652676"/>
    <lineage>
        <taxon>unclassified sequences</taxon>
        <taxon>metagenomes</taxon>
        <taxon>ecological metagenomes</taxon>
    </lineage>
</organism>
<dbReference type="Gene3D" id="3.30.70.20">
    <property type="match status" value="1"/>
</dbReference>
<dbReference type="InterPro" id="IPR017896">
    <property type="entry name" value="4Fe4S_Fe-S-bd"/>
</dbReference>
<dbReference type="InterPro" id="IPR051394">
    <property type="entry name" value="Glutamate_Synthase"/>
</dbReference>
<dbReference type="InterPro" id="IPR017900">
    <property type="entry name" value="4Fe4S_Fe_S_CS"/>
</dbReference>
<dbReference type="Gene3D" id="3.50.50.60">
    <property type="entry name" value="FAD/NAD(P)-binding domain"/>
    <property type="match status" value="2"/>
</dbReference>
<evidence type="ECO:0000313" key="2">
    <source>
        <dbReference type="EMBL" id="VAW01159.1"/>
    </source>
</evidence>
<dbReference type="Gene3D" id="1.10.1060.10">
    <property type="entry name" value="Alpha-helical ferredoxin"/>
    <property type="match status" value="1"/>
</dbReference>
<dbReference type="InterPro" id="IPR023753">
    <property type="entry name" value="FAD/NAD-binding_dom"/>
</dbReference>
<dbReference type="SUPFAM" id="SSF54862">
    <property type="entry name" value="4Fe-4S ferredoxins"/>
    <property type="match status" value="1"/>
</dbReference>
<dbReference type="GO" id="GO:0016491">
    <property type="term" value="F:oxidoreductase activity"/>
    <property type="evidence" value="ECO:0007669"/>
    <property type="project" value="InterPro"/>
</dbReference>
<accession>A0A3B0SK78</accession>
<dbReference type="NCBIfam" id="NF009410">
    <property type="entry name" value="PRK12771.1"/>
    <property type="match status" value="1"/>
</dbReference>
<reference evidence="2" key="1">
    <citation type="submission" date="2018-06" db="EMBL/GenBank/DDBJ databases">
        <authorList>
            <person name="Zhirakovskaya E."/>
        </authorList>
    </citation>
    <scope>NUCLEOTIDE SEQUENCE</scope>
</reference>
<dbReference type="EMBL" id="UOEC01000184">
    <property type="protein sequence ID" value="VAW01159.1"/>
    <property type="molecule type" value="Genomic_DNA"/>
</dbReference>